<sequence>MLNIQYIDFNLFIAYICIDHSGADGSQIAITNRLDFRPVGNTGVL</sequence>
<reference evidence="1" key="1">
    <citation type="submission" date="2014-11" db="EMBL/GenBank/DDBJ databases">
        <authorList>
            <person name="Amaro Gonzalez C."/>
        </authorList>
    </citation>
    <scope>NUCLEOTIDE SEQUENCE</scope>
</reference>
<evidence type="ECO:0000313" key="1">
    <source>
        <dbReference type="EMBL" id="JAI05443.1"/>
    </source>
</evidence>
<reference evidence="1" key="2">
    <citation type="journal article" date="2015" name="Fish Shellfish Immunol.">
        <title>Early steps in the European eel (Anguilla anguilla)-Vibrio vulnificus interaction in the gills: Role of the RtxA13 toxin.</title>
        <authorList>
            <person name="Callol A."/>
            <person name="Pajuelo D."/>
            <person name="Ebbesson L."/>
            <person name="Teles M."/>
            <person name="MacKenzie S."/>
            <person name="Amaro C."/>
        </authorList>
    </citation>
    <scope>NUCLEOTIDE SEQUENCE</scope>
</reference>
<name>A0A0E9XRS7_ANGAN</name>
<protein>
    <submittedName>
        <fullName evidence="1">Uncharacterized protein</fullName>
    </submittedName>
</protein>
<organism evidence="1">
    <name type="scientific">Anguilla anguilla</name>
    <name type="common">European freshwater eel</name>
    <name type="synonym">Muraena anguilla</name>
    <dbReference type="NCBI Taxonomy" id="7936"/>
    <lineage>
        <taxon>Eukaryota</taxon>
        <taxon>Metazoa</taxon>
        <taxon>Chordata</taxon>
        <taxon>Craniata</taxon>
        <taxon>Vertebrata</taxon>
        <taxon>Euteleostomi</taxon>
        <taxon>Actinopterygii</taxon>
        <taxon>Neopterygii</taxon>
        <taxon>Teleostei</taxon>
        <taxon>Anguilliformes</taxon>
        <taxon>Anguillidae</taxon>
        <taxon>Anguilla</taxon>
    </lineage>
</organism>
<dbReference type="EMBL" id="GBXM01003135">
    <property type="protein sequence ID" value="JAI05443.1"/>
    <property type="molecule type" value="Transcribed_RNA"/>
</dbReference>
<proteinExistence type="predicted"/>
<dbReference type="AlphaFoldDB" id="A0A0E9XRS7"/>
<accession>A0A0E9XRS7</accession>